<evidence type="ECO:0000313" key="2">
    <source>
        <dbReference type="Proteomes" id="UP001628179"/>
    </source>
</evidence>
<name>A0ABQ0FY20_9PEZI</name>
<gene>
    <name evidence="1" type="ORF">MFIFM68171_00616</name>
</gene>
<dbReference type="GeneID" id="98171361"/>
<organism evidence="1 2">
    <name type="scientific">Madurella fahalii</name>
    <dbReference type="NCBI Taxonomy" id="1157608"/>
    <lineage>
        <taxon>Eukaryota</taxon>
        <taxon>Fungi</taxon>
        <taxon>Dikarya</taxon>
        <taxon>Ascomycota</taxon>
        <taxon>Pezizomycotina</taxon>
        <taxon>Sordariomycetes</taxon>
        <taxon>Sordariomycetidae</taxon>
        <taxon>Sordariales</taxon>
        <taxon>Sordariales incertae sedis</taxon>
        <taxon>Madurella</taxon>
    </lineage>
</organism>
<dbReference type="RefSeq" id="XP_070912139.1">
    <property type="nucleotide sequence ID" value="XM_071056038.1"/>
</dbReference>
<dbReference type="EMBL" id="BAAFSV010000001">
    <property type="protein sequence ID" value="GAB1310406.1"/>
    <property type="molecule type" value="Genomic_DNA"/>
</dbReference>
<reference evidence="1 2" key="1">
    <citation type="submission" date="2024-09" db="EMBL/GenBank/DDBJ databases">
        <title>Itraconazole resistance in Madurella fahalii resulting from another homologue of gene encoding cytochrome P450 14-alpha sterol demethylase (CYP51).</title>
        <authorList>
            <person name="Yoshioka I."/>
            <person name="Fahal A.H."/>
            <person name="Kaneko S."/>
            <person name="Yaguchi T."/>
        </authorList>
    </citation>
    <scope>NUCLEOTIDE SEQUENCE [LARGE SCALE GENOMIC DNA]</scope>
    <source>
        <strain evidence="1 2">IFM 68171</strain>
    </source>
</reference>
<comment type="caution">
    <text evidence="1">The sequence shown here is derived from an EMBL/GenBank/DDBJ whole genome shotgun (WGS) entry which is preliminary data.</text>
</comment>
<proteinExistence type="predicted"/>
<accession>A0ABQ0FY20</accession>
<dbReference type="Proteomes" id="UP001628179">
    <property type="component" value="Unassembled WGS sequence"/>
</dbReference>
<evidence type="ECO:0000313" key="1">
    <source>
        <dbReference type="EMBL" id="GAB1310406.1"/>
    </source>
</evidence>
<sequence length="230" mass="25806">MDNPSDEPTEFNLVCLSLKHRPVWVSAAAQLLQSSERRWREASLRTHDLTLSVPRTQMEGYDAFRLVLLSPDDVDNAQTIGRIQQFYHLDGGRNAAIVLLLDQDGIQGAMQPLMKLHLQIMSNKCKLSVIPLTSLDALPIALNSFCSALVASRIADKWSVDATRDLLPYCTINTPLTRHSMDMLGMDFFSFRELLSEVAKDEGKGRVRCVLGPAETERFLAFWAHEFAAT</sequence>
<protein>
    <submittedName>
        <fullName evidence="1">Uncharacterized protein</fullName>
    </submittedName>
</protein>
<keyword evidence="2" id="KW-1185">Reference proteome</keyword>